<dbReference type="InterPro" id="IPR016032">
    <property type="entry name" value="Sig_transdc_resp-reg_C-effctor"/>
</dbReference>
<evidence type="ECO:0000313" key="8">
    <source>
        <dbReference type="Proteomes" id="UP000325105"/>
    </source>
</evidence>
<feature type="domain" description="HTH luxR-type" evidence="5">
    <location>
        <begin position="146"/>
        <end position="206"/>
    </location>
</feature>
<dbReference type="Proteomes" id="UP000325105">
    <property type="component" value="Unassembled WGS sequence"/>
</dbReference>
<dbReference type="InterPro" id="IPR000792">
    <property type="entry name" value="Tscrpt_reg_LuxR_C"/>
</dbReference>
<name>A0A5S5CWM1_9SPHI</name>
<dbReference type="InterPro" id="IPR001789">
    <property type="entry name" value="Sig_transdc_resp-reg_receiver"/>
</dbReference>
<dbReference type="InterPro" id="IPR011006">
    <property type="entry name" value="CheY-like_superfamily"/>
</dbReference>
<evidence type="ECO:0000256" key="3">
    <source>
        <dbReference type="ARBA" id="ARBA00023163"/>
    </source>
</evidence>
<protein>
    <submittedName>
        <fullName evidence="7">DNA-binding NarL/FixJ family response regulator</fullName>
    </submittedName>
</protein>
<dbReference type="PANTHER" id="PTHR43214">
    <property type="entry name" value="TWO-COMPONENT RESPONSE REGULATOR"/>
    <property type="match status" value="1"/>
</dbReference>
<dbReference type="OrthoDB" id="9797341at2"/>
<dbReference type="PANTHER" id="PTHR43214:SF41">
    <property type="entry name" value="NITRATE_NITRITE RESPONSE REGULATOR PROTEIN NARP"/>
    <property type="match status" value="1"/>
</dbReference>
<dbReference type="PROSITE" id="PS00622">
    <property type="entry name" value="HTH_LUXR_1"/>
    <property type="match status" value="1"/>
</dbReference>
<proteinExistence type="predicted"/>
<dbReference type="AlphaFoldDB" id="A0A5S5CWM1"/>
<reference evidence="7 8" key="1">
    <citation type="submission" date="2019-07" db="EMBL/GenBank/DDBJ databases">
        <title>Genomic Encyclopedia of Archaeal and Bacterial Type Strains, Phase II (KMG-II): from individual species to whole genera.</title>
        <authorList>
            <person name="Goeker M."/>
        </authorList>
    </citation>
    <scope>NUCLEOTIDE SEQUENCE [LARGE SCALE GENOMIC DNA]</scope>
    <source>
        <strain evidence="7 8">DSM 18850</strain>
    </source>
</reference>
<keyword evidence="3" id="KW-0804">Transcription</keyword>
<dbReference type="InterPro" id="IPR039420">
    <property type="entry name" value="WalR-like"/>
</dbReference>
<sequence length="207" mass="23374">MITVGIIDRDERARTTTKQYLAENGTDAKQVVHIIFDWSTIDNGPDPKLRQPDILILDIEQQQPRIIEQVKSIFPSSEIIILTSQQDLNVVRSCFRQGAVSFLTKQTGFPYLPLAIDVTLNQGSFISPRINRALINQAAAFRKFEDMLTARELQVANGIAAGLSYKMIADQYKISLDTVRVYIKRVYRKLNINSKGELMSHFSAATV</sequence>
<dbReference type="Pfam" id="PF00196">
    <property type="entry name" value="GerE"/>
    <property type="match status" value="1"/>
</dbReference>
<dbReference type="Gene3D" id="1.10.10.10">
    <property type="entry name" value="Winged helix-like DNA-binding domain superfamily/Winged helix DNA-binding domain"/>
    <property type="match status" value="1"/>
</dbReference>
<dbReference type="RefSeq" id="WP_148910273.1">
    <property type="nucleotide sequence ID" value="NZ_VNHX01000032.1"/>
</dbReference>
<dbReference type="EMBL" id="VNHX01000032">
    <property type="protein sequence ID" value="TYP88200.1"/>
    <property type="molecule type" value="Genomic_DNA"/>
</dbReference>
<dbReference type="SMART" id="SM00421">
    <property type="entry name" value="HTH_LUXR"/>
    <property type="match status" value="1"/>
</dbReference>
<keyword evidence="8" id="KW-1185">Reference proteome</keyword>
<feature type="domain" description="Response regulatory" evidence="6">
    <location>
        <begin position="3"/>
        <end position="120"/>
    </location>
</feature>
<keyword evidence="4" id="KW-0597">Phosphoprotein</keyword>
<evidence type="ECO:0000256" key="2">
    <source>
        <dbReference type="ARBA" id="ARBA00023125"/>
    </source>
</evidence>
<evidence type="ECO:0000256" key="4">
    <source>
        <dbReference type="PROSITE-ProRule" id="PRU00169"/>
    </source>
</evidence>
<dbReference type="InterPro" id="IPR036388">
    <property type="entry name" value="WH-like_DNA-bd_sf"/>
</dbReference>
<evidence type="ECO:0000256" key="1">
    <source>
        <dbReference type="ARBA" id="ARBA00023015"/>
    </source>
</evidence>
<gene>
    <name evidence="7" type="ORF">BC792_13216</name>
</gene>
<dbReference type="PRINTS" id="PR00038">
    <property type="entry name" value="HTHLUXR"/>
</dbReference>
<accession>A0A5S5CWM1</accession>
<dbReference type="SUPFAM" id="SSF46894">
    <property type="entry name" value="C-terminal effector domain of the bipartite response regulators"/>
    <property type="match status" value="1"/>
</dbReference>
<dbReference type="Gene3D" id="3.40.50.2300">
    <property type="match status" value="1"/>
</dbReference>
<feature type="modified residue" description="4-aspartylphosphate" evidence="4">
    <location>
        <position position="58"/>
    </location>
</feature>
<dbReference type="PROSITE" id="PS50110">
    <property type="entry name" value="RESPONSE_REGULATORY"/>
    <property type="match status" value="1"/>
</dbReference>
<dbReference type="SUPFAM" id="SSF52172">
    <property type="entry name" value="CheY-like"/>
    <property type="match status" value="1"/>
</dbReference>
<dbReference type="GO" id="GO:0003677">
    <property type="term" value="F:DNA binding"/>
    <property type="evidence" value="ECO:0007669"/>
    <property type="project" value="UniProtKB-KW"/>
</dbReference>
<evidence type="ECO:0000259" key="5">
    <source>
        <dbReference type="PROSITE" id="PS50043"/>
    </source>
</evidence>
<dbReference type="PROSITE" id="PS50043">
    <property type="entry name" value="HTH_LUXR_2"/>
    <property type="match status" value="1"/>
</dbReference>
<keyword evidence="2 7" id="KW-0238">DNA-binding</keyword>
<evidence type="ECO:0000313" key="7">
    <source>
        <dbReference type="EMBL" id="TYP88200.1"/>
    </source>
</evidence>
<dbReference type="CDD" id="cd06170">
    <property type="entry name" value="LuxR_C_like"/>
    <property type="match status" value="1"/>
</dbReference>
<dbReference type="GO" id="GO:0000160">
    <property type="term" value="P:phosphorelay signal transduction system"/>
    <property type="evidence" value="ECO:0007669"/>
    <property type="project" value="InterPro"/>
</dbReference>
<keyword evidence="1" id="KW-0805">Transcription regulation</keyword>
<dbReference type="GO" id="GO:0006355">
    <property type="term" value="P:regulation of DNA-templated transcription"/>
    <property type="evidence" value="ECO:0007669"/>
    <property type="project" value="InterPro"/>
</dbReference>
<organism evidence="7 8">
    <name type="scientific">Sphingobacterium allocomposti</name>
    <dbReference type="NCBI Taxonomy" id="415956"/>
    <lineage>
        <taxon>Bacteria</taxon>
        <taxon>Pseudomonadati</taxon>
        <taxon>Bacteroidota</taxon>
        <taxon>Sphingobacteriia</taxon>
        <taxon>Sphingobacteriales</taxon>
        <taxon>Sphingobacteriaceae</taxon>
        <taxon>Sphingobacterium</taxon>
    </lineage>
</organism>
<comment type="caution">
    <text evidence="7">The sequence shown here is derived from an EMBL/GenBank/DDBJ whole genome shotgun (WGS) entry which is preliminary data.</text>
</comment>
<evidence type="ECO:0000259" key="6">
    <source>
        <dbReference type="PROSITE" id="PS50110"/>
    </source>
</evidence>